<name>A0ABS4TXS8_9PSEU</name>
<evidence type="ECO:0000259" key="2">
    <source>
        <dbReference type="SMART" id="SM00960"/>
    </source>
</evidence>
<evidence type="ECO:0000313" key="3">
    <source>
        <dbReference type="EMBL" id="MBP2329181.1"/>
    </source>
</evidence>
<dbReference type="SMART" id="SM00960">
    <property type="entry name" value="Robl_LC7"/>
    <property type="match status" value="1"/>
</dbReference>
<evidence type="ECO:0000256" key="1">
    <source>
        <dbReference type="SAM" id="MobiDB-lite"/>
    </source>
</evidence>
<accession>A0ABS4TXS8</accession>
<dbReference type="Proteomes" id="UP001519332">
    <property type="component" value="Unassembled WGS sequence"/>
</dbReference>
<organism evidence="3 4">
    <name type="scientific">Kibdelosporangium banguiense</name>
    <dbReference type="NCBI Taxonomy" id="1365924"/>
    <lineage>
        <taxon>Bacteria</taxon>
        <taxon>Bacillati</taxon>
        <taxon>Actinomycetota</taxon>
        <taxon>Actinomycetes</taxon>
        <taxon>Pseudonocardiales</taxon>
        <taxon>Pseudonocardiaceae</taxon>
        <taxon>Kibdelosporangium</taxon>
    </lineage>
</organism>
<gene>
    <name evidence="3" type="ORF">JOF56_009566</name>
</gene>
<evidence type="ECO:0000313" key="4">
    <source>
        <dbReference type="Proteomes" id="UP001519332"/>
    </source>
</evidence>
<proteinExistence type="predicted"/>
<sequence>MSEMQTKIRTDLQDSSALPTRRHTSTRRDLSPPGPMVTPPSGAAEALTLAEAAVTEALGDIRGRVDRVIGLLVATRDGLVLGSATRGIEEGSVAAMAAAAVGLAAQFTGQANLGAPRAAMFEGASGYVAVFPVEGSVLLVVFGEPDITTGLFNIAARQALSLLQQAILRLRVHTVRAVRRAYFEQPAPADAEHANEHDPSLVREE</sequence>
<reference evidence="3 4" key="1">
    <citation type="submission" date="2021-03" db="EMBL/GenBank/DDBJ databases">
        <title>Sequencing the genomes of 1000 actinobacteria strains.</title>
        <authorList>
            <person name="Klenk H.-P."/>
        </authorList>
    </citation>
    <scope>NUCLEOTIDE SEQUENCE [LARGE SCALE GENOMIC DNA]</scope>
    <source>
        <strain evidence="3 4">DSM 46670</strain>
    </source>
</reference>
<dbReference type="EMBL" id="JAGINW010000001">
    <property type="protein sequence ID" value="MBP2329181.1"/>
    <property type="molecule type" value="Genomic_DNA"/>
</dbReference>
<dbReference type="RefSeq" id="WP_245378699.1">
    <property type="nucleotide sequence ID" value="NZ_JAGINW010000001.1"/>
</dbReference>
<feature type="compositionally biased region" description="Basic and acidic residues" evidence="1">
    <location>
        <begin position="1"/>
        <end position="12"/>
    </location>
</feature>
<comment type="caution">
    <text evidence="3">The sequence shown here is derived from an EMBL/GenBank/DDBJ whole genome shotgun (WGS) entry which is preliminary data.</text>
</comment>
<protein>
    <submittedName>
        <fullName evidence="3">Regulator of Ras-like GTPase activity (Roadblock/LC7/MglB family)</fullName>
    </submittedName>
</protein>
<dbReference type="Gene3D" id="3.30.450.30">
    <property type="entry name" value="Dynein light chain 2a, cytoplasmic"/>
    <property type="match status" value="1"/>
</dbReference>
<dbReference type="SUPFAM" id="SSF103196">
    <property type="entry name" value="Roadblock/LC7 domain"/>
    <property type="match status" value="1"/>
</dbReference>
<dbReference type="Pfam" id="PF03259">
    <property type="entry name" value="Robl_LC7"/>
    <property type="match status" value="1"/>
</dbReference>
<feature type="region of interest" description="Disordered" evidence="1">
    <location>
        <begin position="1"/>
        <end position="42"/>
    </location>
</feature>
<keyword evidence="4" id="KW-1185">Reference proteome</keyword>
<dbReference type="InterPro" id="IPR004942">
    <property type="entry name" value="Roadblock/LAMTOR2_dom"/>
</dbReference>
<feature type="domain" description="Roadblock/LAMTOR2" evidence="2">
    <location>
        <begin position="54"/>
        <end position="142"/>
    </location>
</feature>